<accession>A0ACA9QA61</accession>
<feature type="non-terminal residue" evidence="1">
    <location>
        <position position="1"/>
    </location>
</feature>
<proteinExistence type="predicted"/>
<reference evidence="1" key="1">
    <citation type="submission" date="2021-06" db="EMBL/GenBank/DDBJ databases">
        <authorList>
            <person name="Kallberg Y."/>
            <person name="Tangrot J."/>
            <person name="Rosling A."/>
        </authorList>
    </citation>
    <scope>NUCLEOTIDE SEQUENCE</scope>
    <source>
        <strain evidence="1">MA461A</strain>
    </source>
</reference>
<protein>
    <submittedName>
        <fullName evidence="1">31605_t:CDS:1</fullName>
    </submittedName>
</protein>
<dbReference type="EMBL" id="CAJVQC010028745">
    <property type="protein sequence ID" value="CAG8740549.1"/>
    <property type="molecule type" value="Genomic_DNA"/>
</dbReference>
<gene>
    <name evidence="1" type="ORF">RPERSI_LOCUS13105</name>
</gene>
<evidence type="ECO:0000313" key="1">
    <source>
        <dbReference type="EMBL" id="CAG8740549.1"/>
    </source>
</evidence>
<comment type="caution">
    <text evidence="1">The sequence shown here is derived from an EMBL/GenBank/DDBJ whole genome shotgun (WGS) entry which is preliminary data.</text>
</comment>
<organism evidence="1 2">
    <name type="scientific">Racocetra persica</name>
    <dbReference type="NCBI Taxonomy" id="160502"/>
    <lineage>
        <taxon>Eukaryota</taxon>
        <taxon>Fungi</taxon>
        <taxon>Fungi incertae sedis</taxon>
        <taxon>Mucoromycota</taxon>
        <taxon>Glomeromycotina</taxon>
        <taxon>Glomeromycetes</taxon>
        <taxon>Diversisporales</taxon>
        <taxon>Gigasporaceae</taxon>
        <taxon>Racocetra</taxon>
    </lineage>
</organism>
<evidence type="ECO:0000313" key="2">
    <source>
        <dbReference type="Proteomes" id="UP000789920"/>
    </source>
</evidence>
<keyword evidence="2" id="KW-1185">Reference proteome</keyword>
<dbReference type="Proteomes" id="UP000789920">
    <property type="component" value="Unassembled WGS sequence"/>
</dbReference>
<feature type="non-terminal residue" evidence="1">
    <location>
        <position position="248"/>
    </location>
</feature>
<sequence>MDNLCKDIKFFITTPEIVSKKRNLDEEFKRKQSSDLTMNMIIQGGTALEAKPQNKIFINESSGTIIRREEKNSQNRELRRSASLSVETQSTPRSKQSNSASPNTATSAYSNAISSSSNITNGNIFSSQLTREPETYEEHINNLAEEWASVLLDGSNYPTSSDQEIFDQENDTTNLCCCSSNSKIITELYTSSTSYHAPAWHDTNRMCAHNELNETPRKLEKIFRFKRQSPFNNNLENSCYPDVKKVSF</sequence>
<name>A0ACA9QA61_9GLOM</name>